<proteinExistence type="predicted"/>
<dbReference type="OrthoDB" id="3513892at2759"/>
<feature type="compositionally biased region" description="Basic and acidic residues" evidence="1">
    <location>
        <begin position="248"/>
        <end position="261"/>
    </location>
</feature>
<dbReference type="RefSeq" id="XP_018067864.1">
    <property type="nucleotide sequence ID" value="XM_018215528.1"/>
</dbReference>
<keyword evidence="3" id="KW-1185">Reference proteome</keyword>
<feature type="compositionally biased region" description="Basic and acidic residues" evidence="1">
    <location>
        <begin position="229"/>
        <end position="240"/>
    </location>
</feature>
<sequence length="261" mass="30530">MIWAFASPEPAFVAQVKSRKVGRRYHQLREIPAVLHTCRESRNEFLETDDPNDISLQRRRLAHPVYKLHFREGSTRNGLRGRFMSSDTDTFWPLEIDTIGHAFANHFVNPSLSPVLRHLTITRCSLDEWELKSLIDKVPTLGTLTFALSASYYSRFGSLLPEINGELNINGFPTVWQNHLQSYRSKFNTLLKKMAPKYPKLNTLKVKWRFQDQIIANEGIKLLPPPEEDPFKELDREMNRISRRKIKEKRERKQAKDRSSL</sequence>
<reference evidence="2 3" key="1">
    <citation type="submission" date="2015-10" db="EMBL/GenBank/DDBJ databases">
        <title>Full genome of DAOMC 229536 Phialocephala scopiformis, a fungal endophyte of spruce producing the potent anti-insectan compound rugulosin.</title>
        <authorList>
            <consortium name="DOE Joint Genome Institute"/>
            <person name="Walker A.K."/>
            <person name="Frasz S.L."/>
            <person name="Seifert K.A."/>
            <person name="Miller J.D."/>
            <person name="Mondo S.J."/>
            <person name="Labutti K."/>
            <person name="Lipzen A."/>
            <person name="Dockter R."/>
            <person name="Kennedy M."/>
            <person name="Grigoriev I.V."/>
            <person name="Spatafora J.W."/>
        </authorList>
    </citation>
    <scope>NUCLEOTIDE SEQUENCE [LARGE SCALE GENOMIC DNA]</scope>
    <source>
        <strain evidence="2 3">CBS 120377</strain>
    </source>
</reference>
<dbReference type="InParanoid" id="A0A194X0M5"/>
<gene>
    <name evidence="2" type="ORF">LY89DRAFT_687579</name>
</gene>
<evidence type="ECO:0000313" key="2">
    <source>
        <dbReference type="EMBL" id="KUJ13509.1"/>
    </source>
</evidence>
<accession>A0A194X0M5</accession>
<dbReference type="GeneID" id="28825254"/>
<evidence type="ECO:0000256" key="1">
    <source>
        <dbReference type="SAM" id="MobiDB-lite"/>
    </source>
</evidence>
<feature type="region of interest" description="Disordered" evidence="1">
    <location>
        <begin position="226"/>
        <end position="261"/>
    </location>
</feature>
<dbReference type="KEGG" id="psco:LY89DRAFT_687579"/>
<dbReference type="EMBL" id="KQ947422">
    <property type="protein sequence ID" value="KUJ13509.1"/>
    <property type="molecule type" value="Genomic_DNA"/>
</dbReference>
<name>A0A194X0M5_MOLSC</name>
<protein>
    <submittedName>
        <fullName evidence="2">Uncharacterized protein</fullName>
    </submittedName>
</protein>
<dbReference type="AlphaFoldDB" id="A0A194X0M5"/>
<organism evidence="2 3">
    <name type="scientific">Mollisia scopiformis</name>
    <name type="common">Conifer needle endophyte fungus</name>
    <name type="synonym">Phialocephala scopiformis</name>
    <dbReference type="NCBI Taxonomy" id="149040"/>
    <lineage>
        <taxon>Eukaryota</taxon>
        <taxon>Fungi</taxon>
        <taxon>Dikarya</taxon>
        <taxon>Ascomycota</taxon>
        <taxon>Pezizomycotina</taxon>
        <taxon>Leotiomycetes</taxon>
        <taxon>Helotiales</taxon>
        <taxon>Mollisiaceae</taxon>
        <taxon>Mollisia</taxon>
    </lineage>
</organism>
<dbReference type="Proteomes" id="UP000070700">
    <property type="component" value="Unassembled WGS sequence"/>
</dbReference>
<evidence type="ECO:0000313" key="3">
    <source>
        <dbReference type="Proteomes" id="UP000070700"/>
    </source>
</evidence>